<feature type="domain" description="CBS" evidence="3">
    <location>
        <begin position="96"/>
        <end position="151"/>
    </location>
</feature>
<reference evidence="4" key="2">
    <citation type="submission" date="2020-09" db="EMBL/GenBank/DDBJ databases">
        <authorList>
            <person name="Sun Q."/>
            <person name="Zhou Y."/>
        </authorList>
    </citation>
    <scope>NUCLEOTIDE SEQUENCE</scope>
    <source>
        <strain evidence="4">CGMCC 1.12506</strain>
    </source>
</reference>
<dbReference type="SUPFAM" id="SSF54631">
    <property type="entry name" value="CBS-domain pair"/>
    <property type="match status" value="1"/>
</dbReference>
<evidence type="ECO:0000313" key="5">
    <source>
        <dbReference type="Proteomes" id="UP000625735"/>
    </source>
</evidence>
<sequence length="158" mass="17490">MGIKSYQGEMIGKTAPEQEKICVENYMNRAVVSFSASQNILEVMDAIVKNGISGGPIVSENNEVIGIISEGDCIKQISESKYYNLPMDDMSVQRFMTPNVICVAPDENLLDVANKFLSTKKRNFPVVHQGKLIGLISQKNVLKAVLQWSGSNWHIANQ</sequence>
<dbReference type="SMART" id="SM00116">
    <property type="entry name" value="CBS"/>
    <property type="match status" value="2"/>
</dbReference>
<evidence type="ECO:0000256" key="2">
    <source>
        <dbReference type="PROSITE-ProRule" id="PRU00703"/>
    </source>
</evidence>
<dbReference type="RefSeq" id="WP_188360963.1">
    <property type="nucleotide sequence ID" value="NZ_BMFG01000002.1"/>
</dbReference>
<protein>
    <recommendedName>
        <fullName evidence="3">CBS domain-containing protein</fullName>
    </recommendedName>
</protein>
<keyword evidence="5" id="KW-1185">Reference proteome</keyword>
<dbReference type="CDD" id="cd04629">
    <property type="entry name" value="CBS_pair_bac"/>
    <property type="match status" value="1"/>
</dbReference>
<dbReference type="Pfam" id="PF00571">
    <property type="entry name" value="CBS"/>
    <property type="match status" value="2"/>
</dbReference>
<dbReference type="EMBL" id="BMFG01000002">
    <property type="protein sequence ID" value="GGD17392.1"/>
    <property type="molecule type" value="Genomic_DNA"/>
</dbReference>
<dbReference type="PROSITE" id="PS51371">
    <property type="entry name" value="CBS"/>
    <property type="match status" value="2"/>
</dbReference>
<dbReference type="InterPro" id="IPR000644">
    <property type="entry name" value="CBS_dom"/>
</dbReference>
<dbReference type="PANTHER" id="PTHR43080">
    <property type="entry name" value="CBS DOMAIN-CONTAINING PROTEIN CBSX3, MITOCHONDRIAL"/>
    <property type="match status" value="1"/>
</dbReference>
<organism evidence="4 5">
    <name type="scientific">Flavobacterium orientale</name>
    <dbReference type="NCBI Taxonomy" id="1756020"/>
    <lineage>
        <taxon>Bacteria</taxon>
        <taxon>Pseudomonadati</taxon>
        <taxon>Bacteroidota</taxon>
        <taxon>Flavobacteriia</taxon>
        <taxon>Flavobacteriales</taxon>
        <taxon>Flavobacteriaceae</taxon>
        <taxon>Flavobacterium</taxon>
    </lineage>
</organism>
<name>A0A916XWM3_9FLAO</name>
<evidence type="ECO:0000259" key="3">
    <source>
        <dbReference type="PROSITE" id="PS51371"/>
    </source>
</evidence>
<dbReference type="AlphaFoldDB" id="A0A916XWM3"/>
<dbReference type="InterPro" id="IPR051257">
    <property type="entry name" value="Diverse_CBS-Domain"/>
</dbReference>
<dbReference type="InterPro" id="IPR046342">
    <property type="entry name" value="CBS_dom_sf"/>
</dbReference>
<proteinExistence type="predicted"/>
<accession>A0A916XWM3</accession>
<dbReference type="Gene3D" id="3.10.580.10">
    <property type="entry name" value="CBS-domain"/>
    <property type="match status" value="1"/>
</dbReference>
<feature type="domain" description="CBS" evidence="3">
    <location>
        <begin position="27"/>
        <end position="87"/>
    </location>
</feature>
<dbReference type="PANTHER" id="PTHR43080:SF2">
    <property type="entry name" value="CBS DOMAIN-CONTAINING PROTEIN"/>
    <property type="match status" value="1"/>
</dbReference>
<reference evidence="4" key="1">
    <citation type="journal article" date="2014" name="Int. J. Syst. Evol. Microbiol.">
        <title>Complete genome sequence of Corynebacterium casei LMG S-19264T (=DSM 44701T), isolated from a smear-ripened cheese.</title>
        <authorList>
            <consortium name="US DOE Joint Genome Institute (JGI-PGF)"/>
            <person name="Walter F."/>
            <person name="Albersmeier A."/>
            <person name="Kalinowski J."/>
            <person name="Ruckert C."/>
        </authorList>
    </citation>
    <scope>NUCLEOTIDE SEQUENCE</scope>
    <source>
        <strain evidence="4">CGMCC 1.12506</strain>
    </source>
</reference>
<gene>
    <name evidence="4" type="ORF">GCM10011343_05190</name>
</gene>
<evidence type="ECO:0000256" key="1">
    <source>
        <dbReference type="ARBA" id="ARBA00023122"/>
    </source>
</evidence>
<comment type="caution">
    <text evidence="4">The sequence shown here is derived from an EMBL/GenBank/DDBJ whole genome shotgun (WGS) entry which is preliminary data.</text>
</comment>
<dbReference type="InterPro" id="IPR044729">
    <property type="entry name" value="CBS_bac"/>
</dbReference>
<evidence type="ECO:0000313" key="4">
    <source>
        <dbReference type="EMBL" id="GGD17392.1"/>
    </source>
</evidence>
<keyword evidence="1 2" id="KW-0129">CBS domain</keyword>
<dbReference type="Proteomes" id="UP000625735">
    <property type="component" value="Unassembled WGS sequence"/>
</dbReference>